<gene>
    <name evidence="1" type="ORF">FWILDA_LOCUS18354</name>
</gene>
<sequence>ITIHWISKDWKLQNNLLDFINLYGSYSDENLCNVFVKSCNEFGILAK</sequence>
<evidence type="ECO:0000313" key="1">
    <source>
        <dbReference type="EMBL" id="CAI2197997.1"/>
    </source>
</evidence>
<protein>
    <submittedName>
        <fullName evidence="1">3499_t:CDS:1</fullName>
    </submittedName>
</protein>
<dbReference type="EMBL" id="CAMKVN010017587">
    <property type="protein sequence ID" value="CAI2197997.1"/>
    <property type="molecule type" value="Genomic_DNA"/>
</dbReference>
<proteinExistence type="predicted"/>
<comment type="caution">
    <text evidence="1">The sequence shown here is derived from an EMBL/GenBank/DDBJ whole genome shotgun (WGS) entry which is preliminary data.</text>
</comment>
<reference evidence="1" key="1">
    <citation type="submission" date="2022-08" db="EMBL/GenBank/DDBJ databases">
        <authorList>
            <person name="Kallberg Y."/>
            <person name="Tangrot J."/>
            <person name="Rosling A."/>
        </authorList>
    </citation>
    <scope>NUCLEOTIDE SEQUENCE</scope>
    <source>
        <strain evidence="1">Wild A</strain>
    </source>
</reference>
<dbReference type="AlphaFoldDB" id="A0A9W4T9T1"/>
<feature type="non-terminal residue" evidence="1">
    <location>
        <position position="1"/>
    </location>
</feature>
<feature type="non-terminal residue" evidence="1">
    <location>
        <position position="47"/>
    </location>
</feature>
<accession>A0A9W4T9T1</accession>
<evidence type="ECO:0000313" key="2">
    <source>
        <dbReference type="Proteomes" id="UP001153678"/>
    </source>
</evidence>
<name>A0A9W4T9T1_9GLOM</name>
<dbReference type="Proteomes" id="UP001153678">
    <property type="component" value="Unassembled WGS sequence"/>
</dbReference>
<dbReference type="OrthoDB" id="2417650at2759"/>
<organism evidence="1 2">
    <name type="scientific">Funneliformis geosporum</name>
    <dbReference type="NCBI Taxonomy" id="1117311"/>
    <lineage>
        <taxon>Eukaryota</taxon>
        <taxon>Fungi</taxon>
        <taxon>Fungi incertae sedis</taxon>
        <taxon>Mucoromycota</taxon>
        <taxon>Glomeromycotina</taxon>
        <taxon>Glomeromycetes</taxon>
        <taxon>Glomerales</taxon>
        <taxon>Glomeraceae</taxon>
        <taxon>Funneliformis</taxon>
    </lineage>
</organism>
<keyword evidence="2" id="KW-1185">Reference proteome</keyword>